<accession>A0ABX0XEW9</accession>
<dbReference type="InterPro" id="IPR028098">
    <property type="entry name" value="Glyco_trans_4-like_N"/>
</dbReference>
<keyword evidence="2" id="KW-0808">Transferase</keyword>
<dbReference type="Pfam" id="PF13439">
    <property type="entry name" value="Glyco_transf_4"/>
    <property type="match status" value="1"/>
</dbReference>
<keyword evidence="1" id="KW-0328">Glycosyltransferase</keyword>
<evidence type="ECO:0000256" key="2">
    <source>
        <dbReference type="ARBA" id="ARBA00022679"/>
    </source>
</evidence>
<organism evidence="4 5">
    <name type="scientific">Neolewinella antarctica</name>
    <dbReference type="NCBI Taxonomy" id="442734"/>
    <lineage>
        <taxon>Bacteria</taxon>
        <taxon>Pseudomonadati</taxon>
        <taxon>Bacteroidota</taxon>
        <taxon>Saprospiria</taxon>
        <taxon>Saprospirales</taxon>
        <taxon>Lewinellaceae</taxon>
        <taxon>Neolewinella</taxon>
    </lineage>
</organism>
<dbReference type="EMBL" id="JAATJH010000005">
    <property type="protein sequence ID" value="NJC27454.1"/>
    <property type="molecule type" value="Genomic_DNA"/>
</dbReference>
<evidence type="ECO:0000256" key="1">
    <source>
        <dbReference type="ARBA" id="ARBA00022676"/>
    </source>
</evidence>
<proteinExistence type="predicted"/>
<feature type="domain" description="Glycosyltransferase subfamily 4-like N-terminal" evidence="3">
    <location>
        <begin position="14"/>
        <end position="165"/>
    </location>
</feature>
<keyword evidence="5" id="KW-1185">Reference proteome</keyword>
<dbReference type="RefSeq" id="WP_168038580.1">
    <property type="nucleotide sequence ID" value="NZ_JAATJH010000005.1"/>
</dbReference>
<protein>
    <submittedName>
        <fullName evidence="4">Glycosyltransferase involved in cell wall biosynthesis</fullName>
    </submittedName>
</protein>
<dbReference type="Gene3D" id="3.40.50.2000">
    <property type="entry name" value="Glycogen Phosphorylase B"/>
    <property type="match status" value="2"/>
</dbReference>
<dbReference type="Pfam" id="PF13692">
    <property type="entry name" value="Glyco_trans_1_4"/>
    <property type="match status" value="1"/>
</dbReference>
<sequence>MKIALLGPANPYRGGLAAFNERLAVELAKEHAVTIFTFTLQYPDFLFPGKSQFTDAPPPPDVRIERTLSSINPVSWVRTGRAIKRGGFDLLLIGYWLPFMGPAFGTVARVAGVPTIAVVHNIIPHERRVGDRQLSRYFAASCAAFISLTDSVHDDLRAFVENKPSIISPHPIYDHFGTCPGPAPIAIGAQKNLGLSANTEYILFFGLVREYKGLDLLLHAMADERLKKRGTKLLVAGEFYGGRAETDALIEELGIGDQILLYDRFIPDDRVKDFFCAAELLVQPYRRATQSGVTPVAYHFELPMVVTNVGGLPAMCPDGVVGYVVEPTPAAIADGIVKYLTETDRAAMRENIKTEKLKYEWAGMVENVLGLWSKVSKSQTKD</sequence>
<dbReference type="SUPFAM" id="SSF53756">
    <property type="entry name" value="UDP-Glycosyltransferase/glycogen phosphorylase"/>
    <property type="match status" value="1"/>
</dbReference>
<evidence type="ECO:0000313" key="5">
    <source>
        <dbReference type="Proteomes" id="UP000770785"/>
    </source>
</evidence>
<comment type="caution">
    <text evidence="4">The sequence shown here is derived from an EMBL/GenBank/DDBJ whole genome shotgun (WGS) entry which is preliminary data.</text>
</comment>
<dbReference type="PANTHER" id="PTHR12526:SF510">
    <property type="entry name" value="D-INOSITOL 3-PHOSPHATE GLYCOSYLTRANSFERASE"/>
    <property type="match status" value="1"/>
</dbReference>
<evidence type="ECO:0000313" key="4">
    <source>
        <dbReference type="EMBL" id="NJC27454.1"/>
    </source>
</evidence>
<reference evidence="4 5" key="1">
    <citation type="submission" date="2020-03" db="EMBL/GenBank/DDBJ databases">
        <title>Genomic Encyclopedia of Type Strains, Phase IV (KMG-IV): sequencing the most valuable type-strain genomes for metagenomic binning, comparative biology and taxonomic classification.</title>
        <authorList>
            <person name="Goeker M."/>
        </authorList>
    </citation>
    <scope>NUCLEOTIDE SEQUENCE [LARGE SCALE GENOMIC DNA]</scope>
    <source>
        <strain evidence="4 5">DSM 105096</strain>
    </source>
</reference>
<dbReference type="Proteomes" id="UP000770785">
    <property type="component" value="Unassembled WGS sequence"/>
</dbReference>
<gene>
    <name evidence="4" type="ORF">GGR27_002971</name>
</gene>
<dbReference type="PANTHER" id="PTHR12526">
    <property type="entry name" value="GLYCOSYLTRANSFERASE"/>
    <property type="match status" value="1"/>
</dbReference>
<evidence type="ECO:0000259" key="3">
    <source>
        <dbReference type="Pfam" id="PF13439"/>
    </source>
</evidence>
<name>A0ABX0XEW9_9BACT</name>